<dbReference type="SUPFAM" id="SSF48403">
    <property type="entry name" value="Ankyrin repeat"/>
    <property type="match status" value="1"/>
</dbReference>
<organism evidence="1 2">
    <name type="scientific">Thecamonas trahens ATCC 50062</name>
    <dbReference type="NCBI Taxonomy" id="461836"/>
    <lineage>
        <taxon>Eukaryota</taxon>
        <taxon>Apusozoa</taxon>
        <taxon>Apusomonadida</taxon>
        <taxon>Apusomonadidae</taxon>
        <taxon>Thecamonas</taxon>
    </lineage>
</organism>
<dbReference type="EMBL" id="GL349438">
    <property type="protein sequence ID" value="KNC54861.1"/>
    <property type="molecule type" value="Genomic_DNA"/>
</dbReference>
<evidence type="ECO:0000313" key="2">
    <source>
        <dbReference type="Proteomes" id="UP000054408"/>
    </source>
</evidence>
<dbReference type="Gene3D" id="1.25.40.20">
    <property type="entry name" value="Ankyrin repeat-containing domain"/>
    <property type="match status" value="1"/>
</dbReference>
<gene>
    <name evidence="1" type="ORF">AMSG_01715</name>
</gene>
<protein>
    <submittedName>
        <fullName evidence="1">Uncharacterized protein</fullName>
    </submittedName>
</protein>
<name>A0A0L0DS44_THETB</name>
<dbReference type="GeneID" id="25561454"/>
<keyword evidence="2" id="KW-1185">Reference proteome</keyword>
<dbReference type="AlphaFoldDB" id="A0A0L0DS44"/>
<proteinExistence type="predicted"/>
<dbReference type="RefSeq" id="XP_013761758.1">
    <property type="nucleotide sequence ID" value="XM_013906304.1"/>
</dbReference>
<evidence type="ECO:0000313" key="1">
    <source>
        <dbReference type="EMBL" id="KNC54861.1"/>
    </source>
</evidence>
<sequence length="363" mass="38988">MSDIASLAMLPAECLQYISFQLGLLSAADVRALKLSCRAINARLTGSSYVQALHYALMGFEWTVTHAYWKAARIAVARLPAMNDMYDGDVVGLLARVLAYPAAPLVADPEMAAEWRAVFDTLWAHPALAPDSVQLTRDEAGDLADVADNLRRPLHDLAALYDHPEALAVISSRPYVDYRAIATIMDYAAWRGLDEVIRVAAECAAANHNLGIGDAQDIFIAALSAAIRSNRAASASLILSYVPDDVPLIGPLEEAAFEGRLEVAAVIVDYYISEMCWVGGVQPRHFHDYLAEAVTALCVAAEEDNYGMVEILLRIPGVDRLEALKAAYIASGGAVTDVITLLLDTIAGLEAGQLPSSPPPSPQ</sequence>
<dbReference type="InterPro" id="IPR036770">
    <property type="entry name" value="Ankyrin_rpt-contain_sf"/>
</dbReference>
<accession>A0A0L0DS44</accession>
<dbReference type="Proteomes" id="UP000054408">
    <property type="component" value="Unassembled WGS sequence"/>
</dbReference>
<reference evidence="1 2" key="1">
    <citation type="submission" date="2010-05" db="EMBL/GenBank/DDBJ databases">
        <title>The Genome Sequence of Thecamonas trahens ATCC 50062.</title>
        <authorList>
            <consortium name="The Broad Institute Genome Sequencing Platform"/>
            <person name="Russ C."/>
            <person name="Cuomo C."/>
            <person name="Shea T."/>
            <person name="Young S.K."/>
            <person name="Zeng Q."/>
            <person name="Koehrsen M."/>
            <person name="Haas B."/>
            <person name="Borodovsky M."/>
            <person name="Guigo R."/>
            <person name="Alvarado L."/>
            <person name="Berlin A."/>
            <person name="Bochicchio J."/>
            <person name="Borenstein D."/>
            <person name="Chapman S."/>
            <person name="Chen Z."/>
            <person name="Freedman E."/>
            <person name="Gellesch M."/>
            <person name="Goldberg J."/>
            <person name="Griggs A."/>
            <person name="Gujja S."/>
            <person name="Heilman E."/>
            <person name="Heiman D."/>
            <person name="Hepburn T."/>
            <person name="Howarth C."/>
            <person name="Jen D."/>
            <person name="Larson L."/>
            <person name="Mehta T."/>
            <person name="Park D."/>
            <person name="Pearson M."/>
            <person name="Roberts A."/>
            <person name="Saif S."/>
            <person name="Shenoy N."/>
            <person name="Sisk P."/>
            <person name="Stolte C."/>
            <person name="Sykes S."/>
            <person name="Thomson T."/>
            <person name="Walk T."/>
            <person name="White J."/>
            <person name="Yandava C."/>
            <person name="Burger G."/>
            <person name="Gray M.W."/>
            <person name="Holland P.W.H."/>
            <person name="King N."/>
            <person name="Lang F.B.F."/>
            <person name="Roger A.J."/>
            <person name="Ruiz-Trillo I."/>
            <person name="Lander E."/>
            <person name="Nusbaum C."/>
        </authorList>
    </citation>
    <scope>NUCLEOTIDE SEQUENCE [LARGE SCALE GENOMIC DNA]</scope>
    <source>
        <strain evidence="1 2">ATCC 50062</strain>
    </source>
</reference>